<keyword evidence="1" id="KW-1133">Transmembrane helix</keyword>
<comment type="caution">
    <text evidence="2">The sequence shown here is derived from an EMBL/GenBank/DDBJ whole genome shotgun (WGS) entry which is preliminary data.</text>
</comment>
<evidence type="ECO:0000256" key="1">
    <source>
        <dbReference type="SAM" id="Phobius"/>
    </source>
</evidence>
<accession>A0A2U1P6I7</accession>
<dbReference type="PANTHER" id="PTHR36617">
    <property type="entry name" value="PROTEIN, PUTATIVE-RELATED"/>
    <property type="match status" value="1"/>
</dbReference>
<dbReference type="Proteomes" id="UP000245207">
    <property type="component" value="Unassembled WGS sequence"/>
</dbReference>
<reference evidence="2 3" key="1">
    <citation type="journal article" date="2018" name="Mol. Plant">
        <title>The genome of Artemisia annua provides insight into the evolution of Asteraceae family and artemisinin biosynthesis.</title>
        <authorList>
            <person name="Shen Q."/>
            <person name="Zhang L."/>
            <person name="Liao Z."/>
            <person name="Wang S."/>
            <person name="Yan T."/>
            <person name="Shi P."/>
            <person name="Liu M."/>
            <person name="Fu X."/>
            <person name="Pan Q."/>
            <person name="Wang Y."/>
            <person name="Lv Z."/>
            <person name="Lu X."/>
            <person name="Zhang F."/>
            <person name="Jiang W."/>
            <person name="Ma Y."/>
            <person name="Chen M."/>
            <person name="Hao X."/>
            <person name="Li L."/>
            <person name="Tang Y."/>
            <person name="Lv G."/>
            <person name="Zhou Y."/>
            <person name="Sun X."/>
            <person name="Brodelius P.E."/>
            <person name="Rose J.K.C."/>
            <person name="Tang K."/>
        </authorList>
    </citation>
    <scope>NUCLEOTIDE SEQUENCE [LARGE SCALE GENOMIC DNA]</scope>
    <source>
        <strain evidence="3">cv. Huhao1</strain>
        <tissue evidence="2">Leaf</tissue>
    </source>
</reference>
<keyword evidence="2" id="KW-0808">Transferase</keyword>
<keyword evidence="2" id="KW-0548">Nucleotidyltransferase</keyword>
<dbReference type="AlphaFoldDB" id="A0A2U1P6I7"/>
<dbReference type="EMBL" id="PKPP01001597">
    <property type="protein sequence ID" value="PWA81371.1"/>
    <property type="molecule type" value="Genomic_DNA"/>
</dbReference>
<proteinExistence type="predicted"/>
<keyword evidence="1" id="KW-0472">Membrane</keyword>
<name>A0A2U1P6I7_ARTAN</name>
<dbReference type="PANTHER" id="PTHR36617:SF5">
    <property type="entry name" value="OS05G0421675 PROTEIN"/>
    <property type="match status" value="1"/>
</dbReference>
<evidence type="ECO:0000313" key="2">
    <source>
        <dbReference type="EMBL" id="PWA81371.1"/>
    </source>
</evidence>
<dbReference type="OrthoDB" id="1736633at2759"/>
<gene>
    <name evidence="2" type="ORF">CTI12_AA186760</name>
</gene>
<keyword evidence="2" id="KW-0695">RNA-directed DNA polymerase</keyword>
<feature type="transmembrane region" description="Helical" evidence="1">
    <location>
        <begin position="98"/>
        <end position="115"/>
    </location>
</feature>
<organism evidence="2 3">
    <name type="scientific">Artemisia annua</name>
    <name type="common">Sweet wormwood</name>
    <dbReference type="NCBI Taxonomy" id="35608"/>
    <lineage>
        <taxon>Eukaryota</taxon>
        <taxon>Viridiplantae</taxon>
        <taxon>Streptophyta</taxon>
        <taxon>Embryophyta</taxon>
        <taxon>Tracheophyta</taxon>
        <taxon>Spermatophyta</taxon>
        <taxon>Magnoliopsida</taxon>
        <taxon>eudicotyledons</taxon>
        <taxon>Gunneridae</taxon>
        <taxon>Pentapetalae</taxon>
        <taxon>asterids</taxon>
        <taxon>campanulids</taxon>
        <taxon>Asterales</taxon>
        <taxon>Asteraceae</taxon>
        <taxon>Asteroideae</taxon>
        <taxon>Anthemideae</taxon>
        <taxon>Artemisiinae</taxon>
        <taxon>Artemisia</taxon>
    </lineage>
</organism>
<sequence>MDRPSSYSRRSHWLDIVSEFRKLSGKGMDLISFVKKKVGNGESTSFWHDSWIGEIPLNNMYPRLYALEVDKHVSVASKLRDTSLTVEVELKMINSNSLLPILLLLFSLILVIDGLRS</sequence>
<protein>
    <submittedName>
        <fullName evidence="2">RNA-directed DNA polymerase, eukaryota, Reverse transcriptase zinc-binding domain protein</fullName>
    </submittedName>
</protein>
<keyword evidence="1" id="KW-0812">Transmembrane</keyword>
<evidence type="ECO:0000313" key="3">
    <source>
        <dbReference type="Proteomes" id="UP000245207"/>
    </source>
</evidence>
<dbReference type="GO" id="GO:0003964">
    <property type="term" value="F:RNA-directed DNA polymerase activity"/>
    <property type="evidence" value="ECO:0007669"/>
    <property type="project" value="UniProtKB-KW"/>
</dbReference>
<keyword evidence="3" id="KW-1185">Reference proteome</keyword>